<evidence type="ECO:0000313" key="3">
    <source>
        <dbReference type="EMBL" id="KAK8096844.1"/>
    </source>
</evidence>
<dbReference type="GO" id="GO:0005634">
    <property type="term" value="C:nucleus"/>
    <property type="evidence" value="ECO:0007669"/>
    <property type="project" value="TreeGrafter"/>
</dbReference>
<evidence type="ECO:0000313" key="4">
    <source>
        <dbReference type="Proteomes" id="UP001392437"/>
    </source>
</evidence>
<organism evidence="3 4">
    <name type="scientific">Apiospora kogelbergensis</name>
    <dbReference type="NCBI Taxonomy" id="1337665"/>
    <lineage>
        <taxon>Eukaryota</taxon>
        <taxon>Fungi</taxon>
        <taxon>Dikarya</taxon>
        <taxon>Ascomycota</taxon>
        <taxon>Pezizomycotina</taxon>
        <taxon>Sordariomycetes</taxon>
        <taxon>Xylariomycetidae</taxon>
        <taxon>Amphisphaeriales</taxon>
        <taxon>Apiosporaceae</taxon>
        <taxon>Apiospora</taxon>
    </lineage>
</organism>
<dbReference type="Pfam" id="PF04641">
    <property type="entry name" value="Rtf2"/>
    <property type="match status" value="1"/>
</dbReference>
<protein>
    <recommendedName>
        <fullName evidence="5">Replication termination factor 2</fullName>
    </recommendedName>
</protein>
<evidence type="ECO:0000256" key="1">
    <source>
        <dbReference type="ARBA" id="ARBA00009885"/>
    </source>
</evidence>
<dbReference type="PANTHER" id="PTHR12775:SF0">
    <property type="entry name" value="REPLICATION TERMINATION FACTOR 2"/>
    <property type="match status" value="1"/>
</dbReference>
<comment type="caution">
    <text evidence="3">The sequence shown here is derived from an EMBL/GenBank/DDBJ whole genome shotgun (WGS) entry which is preliminary data.</text>
</comment>
<dbReference type="CDD" id="cd16653">
    <property type="entry name" value="RING-like_Rtf2"/>
    <property type="match status" value="1"/>
</dbReference>
<sequence>MGNDGGSIPKRRELVKNAARLPTATEIKETLHESLTHAWTHCPLSSQPLDLNNSNYGVVVSDWRGILYNYESILQCLLPSSDDSAATPEAQEEAFRQTDIRGLKDVVKLRFTVRKDEKGREFRACPVSLKELGNAATRAVYIVPCGHVFAEVAMKELQAAEGCSEEAKKEQQHCPECSEPFEENNIIPILPSSDAELAKLTTRMEDLKSKGLSHSLKKDKSGSKKKRKAEEAPNGEKDNGNSKKGKKEKETGIESRINNSMTASLTARVLAEQEKNSKRRKVTERRSEKVR</sequence>
<dbReference type="PANTHER" id="PTHR12775">
    <property type="entry name" value="PROTEIN C20ORF43 HOMOLOG"/>
    <property type="match status" value="1"/>
</dbReference>
<dbReference type="InterPro" id="IPR006735">
    <property type="entry name" value="Rtf2"/>
</dbReference>
<reference evidence="3 4" key="1">
    <citation type="submission" date="2023-01" db="EMBL/GenBank/DDBJ databases">
        <title>Analysis of 21 Apiospora genomes using comparative genomics revels a genus with tremendous synthesis potential of carbohydrate active enzymes and secondary metabolites.</title>
        <authorList>
            <person name="Sorensen T."/>
        </authorList>
    </citation>
    <scope>NUCLEOTIDE SEQUENCE [LARGE SCALE GENOMIC DNA]</scope>
    <source>
        <strain evidence="3 4">CBS 117206</strain>
    </source>
</reference>
<dbReference type="InterPro" id="IPR027799">
    <property type="entry name" value="Rtf2_RING-finger"/>
</dbReference>
<dbReference type="InterPro" id="IPR013083">
    <property type="entry name" value="Znf_RING/FYVE/PHD"/>
</dbReference>
<feature type="compositionally biased region" description="Polar residues" evidence="2">
    <location>
        <begin position="256"/>
        <end position="265"/>
    </location>
</feature>
<feature type="compositionally biased region" description="Basic and acidic residues" evidence="2">
    <location>
        <begin position="216"/>
        <end position="253"/>
    </location>
</feature>
<dbReference type="Gene3D" id="3.30.40.10">
    <property type="entry name" value="Zinc/RING finger domain, C3HC4 (zinc finger)"/>
    <property type="match status" value="1"/>
</dbReference>
<keyword evidence="4" id="KW-1185">Reference proteome</keyword>
<comment type="similarity">
    <text evidence="1">Belongs to the rtf2 family.</text>
</comment>
<feature type="region of interest" description="Disordered" evidence="2">
    <location>
        <begin position="208"/>
        <end position="291"/>
    </location>
</feature>
<proteinExistence type="inferred from homology"/>
<name>A0AAW0QAN6_9PEZI</name>
<accession>A0AAW0QAN6</accession>
<evidence type="ECO:0008006" key="5">
    <source>
        <dbReference type="Google" id="ProtNLM"/>
    </source>
</evidence>
<dbReference type="AlphaFoldDB" id="A0AAW0QAN6"/>
<dbReference type="GO" id="GO:0006274">
    <property type="term" value="P:DNA replication termination"/>
    <property type="evidence" value="ECO:0007669"/>
    <property type="project" value="TreeGrafter"/>
</dbReference>
<dbReference type="SUPFAM" id="SSF57850">
    <property type="entry name" value="RING/U-box"/>
    <property type="match status" value="1"/>
</dbReference>
<evidence type="ECO:0000256" key="2">
    <source>
        <dbReference type="SAM" id="MobiDB-lite"/>
    </source>
</evidence>
<dbReference type="Proteomes" id="UP001392437">
    <property type="component" value="Unassembled WGS sequence"/>
</dbReference>
<dbReference type="EMBL" id="JAQQWP010000010">
    <property type="protein sequence ID" value="KAK8096844.1"/>
    <property type="molecule type" value="Genomic_DNA"/>
</dbReference>
<gene>
    <name evidence="3" type="ORF">PG999_012788</name>
</gene>